<dbReference type="PANTHER" id="PTHR21649">
    <property type="entry name" value="CHLOROPHYLL A/B BINDING PROTEIN"/>
    <property type="match status" value="1"/>
</dbReference>
<evidence type="ECO:0000256" key="6">
    <source>
        <dbReference type="ARBA" id="ARBA00022640"/>
    </source>
</evidence>
<dbReference type="FunFam" id="1.10.3460.10:FF:000002">
    <property type="entry name" value="Chlorophyll a-b binding protein, chloroplastic"/>
    <property type="match status" value="1"/>
</dbReference>
<feature type="binding site" evidence="17">
    <location>
        <position position="334"/>
    </location>
    <ligand>
        <name>chlorophyll a</name>
        <dbReference type="ChEBI" id="CHEBI:58416"/>
        <label>1</label>
    </ligand>
</feature>
<dbReference type="GO" id="GO:0009522">
    <property type="term" value="C:photosystem I"/>
    <property type="evidence" value="ECO:0007669"/>
    <property type="project" value="UniProtKB-KW"/>
</dbReference>
<keyword evidence="7" id="KW-0812">Transmembrane</keyword>
<dbReference type="AlphaFoldDB" id="A0AAD5BK84"/>
<dbReference type="Proteomes" id="UP001206925">
    <property type="component" value="Unassembled WGS sequence"/>
</dbReference>
<keyword evidence="5 18" id="KW-0602">Photosynthesis</keyword>
<organism evidence="19 20">
    <name type="scientific">Ambrosia artemisiifolia</name>
    <name type="common">Common ragweed</name>
    <dbReference type="NCBI Taxonomy" id="4212"/>
    <lineage>
        <taxon>Eukaryota</taxon>
        <taxon>Viridiplantae</taxon>
        <taxon>Streptophyta</taxon>
        <taxon>Embryophyta</taxon>
        <taxon>Tracheophyta</taxon>
        <taxon>Spermatophyta</taxon>
        <taxon>Magnoliopsida</taxon>
        <taxon>eudicotyledons</taxon>
        <taxon>Gunneridae</taxon>
        <taxon>Pentapetalae</taxon>
        <taxon>asterids</taxon>
        <taxon>campanulids</taxon>
        <taxon>Asterales</taxon>
        <taxon>Asteraceae</taxon>
        <taxon>Asteroideae</taxon>
        <taxon>Heliantheae alliance</taxon>
        <taxon>Heliantheae</taxon>
        <taxon>Ambrosia</taxon>
    </lineage>
</organism>
<keyword evidence="13 18" id="KW-0157">Chromophore</keyword>
<evidence type="ECO:0000256" key="9">
    <source>
        <dbReference type="ARBA" id="ARBA00022836"/>
    </source>
</evidence>
<feature type="binding site" evidence="17">
    <location>
        <position position="187"/>
    </location>
    <ligand>
        <name>chlorophyll a</name>
        <dbReference type="ChEBI" id="CHEBI:58416"/>
        <label>1</label>
    </ligand>
</feature>
<feature type="binding site" evidence="17">
    <location>
        <position position="307"/>
    </location>
    <ligand>
        <name>chlorophyll a</name>
        <dbReference type="ChEBI" id="CHEBI:58416"/>
        <label>1</label>
    </ligand>
</feature>
<evidence type="ECO:0000313" key="20">
    <source>
        <dbReference type="Proteomes" id="UP001206925"/>
    </source>
</evidence>
<evidence type="ECO:0000256" key="1">
    <source>
        <dbReference type="ARBA" id="ARBA00004454"/>
    </source>
</evidence>
<dbReference type="InterPro" id="IPR022796">
    <property type="entry name" value="Chloroa_b-bind"/>
</dbReference>
<evidence type="ECO:0000256" key="14">
    <source>
        <dbReference type="ARBA" id="ARBA00023078"/>
    </source>
</evidence>
<feature type="binding site" evidence="17">
    <location>
        <position position="319"/>
    </location>
    <ligand>
        <name>chlorophyll a</name>
        <dbReference type="ChEBI" id="CHEBI:58416"/>
        <label>1</label>
    </ligand>
</feature>
<evidence type="ECO:0000256" key="3">
    <source>
        <dbReference type="ARBA" id="ARBA00022494"/>
    </source>
</evidence>
<evidence type="ECO:0000256" key="11">
    <source>
        <dbReference type="ARBA" id="ARBA00022946"/>
    </source>
</evidence>
<keyword evidence="3 17" id="KW-0148">Chlorophyll</keyword>
<comment type="similarity">
    <text evidence="2 18">Belongs to the light-harvesting chlorophyll a/b-binding (LHC) protein family.</text>
</comment>
<sequence length="349" mass="36901">MACASSAIAAVAFSSPSSQKSGSIVGSTKASFLGGKKLRVSKVCAPSGSRSFGTVCVAADPDRPIWFPGSTPPEWLDGSLPGDFGFDPLGLAVAFSSPSSQKSRSIVGSTKASFLGGKKLKVSKVGAPSGSRSFGTVCAAADPDRPIWFPGSTPPEWLDGSLPGDFGFDPLGLGSDPETLRWNVQAELVHCRWAMLGAAGIFIPEFLTKIGILNTPSWYTAGEQEYFTDKTTLFIIELIFIGWAEGRRWADIIKPGCVNTDPIFPNNKLTGTDVGYPGGLWFDPLGWGSGSPAKLKELRTKEIKNGRLAMLAVMGAWFQAIYTGTGPIDNLFAHLADPGHATIFAAFKG</sequence>
<keyword evidence="15" id="KW-0472">Membrane</keyword>
<gene>
    <name evidence="19" type="ORF">M8C21_004632</name>
</gene>
<keyword evidence="20" id="KW-1185">Reference proteome</keyword>
<dbReference type="GO" id="GO:0016168">
    <property type="term" value="F:chlorophyll binding"/>
    <property type="evidence" value="ECO:0007669"/>
    <property type="project" value="UniProtKB-KW"/>
</dbReference>
<dbReference type="GO" id="GO:0009523">
    <property type="term" value="C:photosystem II"/>
    <property type="evidence" value="ECO:0007669"/>
    <property type="project" value="UniProtKB-KW"/>
</dbReference>
<feature type="binding site" evidence="17">
    <location>
        <position position="190"/>
    </location>
    <ligand>
        <name>chlorophyll a</name>
        <dbReference type="ChEBI" id="CHEBI:58416"/>
        <label>1</label>
    </ligand>
</feature>
<feature type="binding site" evidence="17">
    <location>
        <position position="305"/>
    </location>
    <ligand>
        <name>chlorophyll a</name>
        <dbReference type="ChEBI" id="CHEBI:58416"/>
        <label>1</label>
    </ligand>
</feature>
<evidence type="ECO:0000256" key="15">
    <source>
        <dbReference type="ARBA" id="ARBA00023136"/>
    </source>
</evidence>
<evidence type="ECO:0000256" key="13">
    <source>
        <dbReference type="ARBA" id="ARBA00022991"/>
    </source>
</evidence>
<evidence type="ECO:0000256" key="17">
    <source>
        <dbReference type="PIRSR" id="PIRSR601344-1"/>
    </source>
</evidence>
<keyword evidence="16 18" id="KW-0604">Photosystem II</keyword>
<keyword evidence="9 18" id="KW-0603">Photosystem I</keyword>
<dbReference type="Gene3D" id="1.10.3460.10">
    <property type="entry name" value="Chlorophyll a/b binding protein domain"/>
    <property type="match status" value="2"/>
</dbReference>
<comment type="subcellular location">
    <subcellularLocation>
        <location evidence="1">Plastid</location>
        <location evidence="1">Chloroplast thylakoid membrane</location>
        <topology evidence="1">Multi-pass membrane protein</topology>
    </subcellularLocation>
</comment>
<comment type="function">
    <text evidence="18">The light-harvesting complex (LHC) functions as a light receptor, it captures and delivers excitation energy to photosystems with which it is closely associated.</text>
</comment>
<evidence type="ECO:0000256" key="16">
    <source>
        <dbReference type="ARBA" id="ARBA00023276"/>
    </source>
</evidence>
<dbReference type="GO" id="GO:0046872">
    <property type="term" value="F:metal ion binding"/>
    <property type="evidence" value="ECO:0007669"/>
    <property type="project" value="UniProtKB-KW"/>
</dbReference>
<evidence type="ECO:0000313" key="19">
    <source>
        <dbReference type="EMBL" id="KAI7724755.1"/>
    </source>
</evidence>
<keyword evidence="8" id="KW-0479">Metal-binding</keyword>
<evidence type="ECO:0000256" key="18">
    <source>
        <dbReference type="RuleBase" id="RU363080"/>
    </source>
</evidence>
<keyword evidence="11" id="KW-0809">Transit peptide</keyword>
<name>A0AAD5BK84_AMBAR</name>
<feature type="binding site" evidence="17">
    <location>
        <position position="224"/>
    </location>
    <ligand>
        <name>chlorophyll a</name>
        <dbReference type="ChEBI" id="CHEBI:58416"/>
        <label>1</label>
    </ligand>
</feature>
<protein>
    <recommendedName>
        <fullName evidence="18">Chlorophyll a-b binding protein, chloroplastic</fullName>
    </recommendedName>
</protein>
<accession>A0AAD5BK84</accession>
<evidence type="ECO:0000256" key="12">
    <source>
        <dbReference type="ARBA" id="ARBA00022989"/>
    </source>
</evidence>
<keyword evidence="6 18" id="KW-0934">Plastid</keyword>
<evidence type="ECO:0000256" key="4">
    <source>
        <dbReference type="ARBA" id="ARBA00022528"/>
    </source>
</evidence>
<comment type="caution">
    <text evidence="19">The sequence shown here is derived from an EMBL/GenBank/DDBJ whole genome shotgun (WGS) entry which is preliminary data.</text>
</comment>
<evidence type="ECO:0000256" key="10">
    <source>
        <dbReference type="ARBA" id="ARBA00022842"/>
    </source>
</evidence>
<keyword evidence="4 18" id="KW-0150">Chloroplast</keyword>
<keyword evidence="10" id="KW-0460">Magnesium</keyword>
<dbReference type="GO" id="GO:0009768">
    <property type="term" value="P:photosynthesis, light harvesting in photosystem I"/>
    <property type="evidence" value="ECO:0007669"/>
    <property type="project" value="UniProtKB-ARBA"/>
</dbReference>
<evidence type="ECO:0000256" key="5">
    <source>
        <dbReference type="ARBA" id="ARBA00022531"/>
    </source>
</evidence>
<reference evidence="19" key="1">
    <citation type="submission" date="2022-06" db="EMBL/GenBank/DDBJ databases">
        <title>Uncovering the hologenomic basis of an extraordinary plant invasion.</title>
        <authorList>
            <person name="Bieker V.C."/>
            <person name="Martin M.D."/>
            <person name="Gilbert T."/>
            <person name="Hodgins K."/>
            <person name="Battlay P."/>
            <person name="Petersen B."/>
            <person name="Wilson J."/>
        </authorList>
    </citation>
    <scope>NUCLEOTIDE SEQUENCE</scope>
    <source>
        <strain evidence="19">AA19_3_7</strain>
        <tissue evidence="19">Leaf</tissue>
    </source>
</reference>
<dbReference type="InterPro" id="IPR001344">
    <property type="entry name" value="Chloro_AB-bd_pln"/>
</dbReference>
<proteinExistence type="inferred from homology"/>
<dbReference type="GO" id="GO:0009535">
    <property type="term" value="C:chloroplast thylakoid membrane"/>
    <property type="evidence" value="ECO:0007669"/>
    <property type="project" value="UniProtKB-SubCell"/>
</dbReference>
<keyword evidence="14 18" id="KW-0793">Thylakoid</keyword>
<keyword evidence="12" id="KW-1133">Transmembrane helix</keyword>
<dbReference type="EMBL" id="JAMZMK010012171">
    <property type="protein sequence ID" value="KAI7724755.1"/>
    <property type="molecule type" value="Genomic_DNA"/>
</dbReference>
<dbReference type="SUPFAM" id="SSF103511">
    <property type="entry name" value="Chlorophyll a-b binding protein"/>
    <property type="match status" value="2"/>
</dbReference>
<dbReference type="Pfam" id="PF00504">
    <property type="entry name" value="Chloroa_b-bind"/>
    <property type="match status" value="1"/>
</dbReference>
<evidence type="ECO:0000256" key="2">
    <source>
        <dbReference type="ARBA" id="ARBA00007259"/>
    </source>
</evidence>
<feature type="binding site" description="axial binding residue" evidence="17">
    <location>
        <position position="192"/>
    </location>
    <ligand>
        <name>chlorophyll b</name>
        <dbReference type="ChEBI" id="CHEBI:61721"/>
        <label>1</label>
    </ligand>
    <ligandPart>
        <name>Mg</name>
        <dbReference type="ChEBI" id="CHEBI:25107"/>
    </ligandPart>
</feature>
<evidence type="ECO:0000256" key="7">
    <source>
        <dbReference type="ARBA" id="ARBA00022692"/>
    </source>
</evidence>
<feature type="binding site" evidence="17">
    <location>
        <position position="301"/>
    </location>
    <ligand>
        <name>chlorophyll a</name>
        <dbReference type="ChEBI" id="CHEBI:58416"/>
        <label>1</label>
    </ligand>
</feature>
<feature type="binding site" evidence="17">
    <location>
        <position position="302"/>
    </location>
    <ligand>
        <name>chlorophyll a</name>
        <dbReference type="ChEBI" id="CHEBI:58416"/>
        <label>1</label>
    </ligand>
</feature>
<evidence type="ECO:0000256" key="8">
    <source>
        <dbReference type="ARBA" id="ARBA00022723"/>
    </source>
</evidence>